<keyword evidence="6" id="KW-1185">Reference proteome</keyword>
<dbReference type="InterPro" id="IPR035437">
    <property type="entry name" value="SNase_OB-fold_sf"/>
</dbReference>
<dbReference type="GO" id="GO:0004519">
    <property type="term" value="F:endonuclease activity"/>
    <property type="evidence" value="ECO:0007669"/>
    <property type="project" value="UniProtKB-KW"/>
</dbReference>
<name>A0A2P2BR45_9FIRM</name>
<dbReference type="AlphaFoldDB" id="A0A2P2BR45"/>
<organism evidence="5 6">
    <name type="scientific">Romboutsia hominis</name>
    <dbReference type="NCBI Taxonomy" id="1507512"/>
    <lineage>
        <taxon>Bacteria</taxon>
        <taxon>Bacillati</taxon>
        <taxon>Bacillota</taxon>
        <taxon>Clostridia</taxon>
        <taxon>Peptostreptococcales</taxon>
        <taxon>Peptostreptococcaceae</taxon>
        <taxon>Romboutsia</taxon>
    </lineage>
</organism>
<keyword evidence="3" id="KW-0378">Hydrolase</keyword>
<keyword evidence="2" id="KW-0255">Endonuclease</keyword>
<keyword evidence="1" id="KW-0540">Nuclease</keyword>
<evidence type="ECO:0000256" key="1">
    <source>
        <dbReference type="ARBA" id="ARBA00022722"/>
    </source>
</evidence>
<protein>
    <submittedName>
        <fullName evidence="5">Micrococcal nuclease</fullName>
    </submittedName>
</protein>
<evidence type="ECO:0000313" key="6">
    <source>
        <dbReference type="Proteomes" id="UP000245695"/>
    </source>
</evidence>
<evidence type="ECO:0000256" key="3">
    <source>
        <dbReference type="ARBA" id="ARBA00022801"/>
    </source>
</evidence>
<dbReference type="PROSITE" id="PS51257">
    <property type="entry name" value="PROKAR_LIPOPROTEIN"/>
    <property type="match status" value="1"/>
</dbReference>
<dbReference type="CDD" id="cd00175">
    <property type="entry name" value="SNc"/>
    <property type="match status" value="1"/>
</dbReference>
<dbReference type="PANTHER" id="PTHR12302:SF3">
    <property type="entry name" value="SERINE_THREONINE-PROTEIN KINASE 31"/>
    <property type="match status" value="1"/>
</dbReference>
<dbReference type="Pfam" id="PF00565">
    <property type="entry name" value="SNase"/>
    <property type="match status" value="1"/>
</dbReference>
<dbReference type="InterPro" id="IPR016071">
    <property type="entry name" value="Staphylococal_nuclease_OB-fold"/>
</dbReference>
<dbReference type="PROSITE" id="PS50830">
    <property type="entry name" value="TNASE_3"/>
    <property type="match status" value="1"/>
</dbReference>
<dbReference type="Gene3D" id="2.40.50.90">
    <property type="match status" value="1"/>
</dbReference>
<proteinExistence type="predicted"/>
<dbReference type="GO" id="GO:0016787">
    <property type="term" value="F:hydrolase activity"/>
    <property type="evidence" value="ECO:0007669"/>
    <property type="project" value="UniProtKB-KW"/>
</dbReference>
<dbReference type="GO" id="GO:0003676">
    <property type="term" value="F:nucleic acid binding"/>
    <property type="evidence" value="ECO:0007669"/>
    <property type="project" value="InterPro"/>
</dbReference>
<dbReference type="SMART" id="SM00318">
    <property type="entry name" value="SNc"/>
    <property type="match status" value="1"/>
</dbReference>
<evidence type="ECO:0000313" key="5">
    <source>
        <dbReference type="EMBL" id="CEI72838.1"/>
    </source>
</evidence>
<evidence type="ECO:0000256" key="2">
    <source>
        <dbReference type="ARBA" id="ARBA00022759"/>
    </source>
</evidence>
<gene>
    <name evidence="5" type="ORF">FRIFI_1303</name>
</gene>
<dbReference type="InterPro" id="IPR002071">
    <property type="entry name" value="Thermonucl_AS"/>
</dbReference>
<feature type="domain" description="TNase-like" evidence="4">
    <location>
        <begin position="58"/>
        <end position="198"/>
    </location>
</feature>
<dbReference type="SUPFAM" id="SSF50199">
    <property type="entry name" value="Staphylococcal nuclease"/>
    <property type="match status" value="1"/>
</dbReference>
<accession>A0A2P2BR45</accession>
<dbReference type="KEGG" id="rhom:FRIFI_1303"/>
<reference evidence="5 6" key="1">
    <citation type="submission" date="2014-09" db="EMBL/GenBank/DDBJ databases">
        <authorList>
            <person name="Hornung B.V."/>
        </authorList>
    </citation>
    <scope>NUCLEOTIDE SEQUENCE [LARGE SCALE GENOMIC DNA]</scope>
    <source>
        <strain evidence="5 6">FRIFI</strain>
    </source>
</reference>
<dbReference type="PROSITE" id="PS01123">
    <property type="entry name" value="TNASE_1"/>
    <property type="match status" value="1"/>
</dbReference>
<dbReference type="Proteomes" id="UP000245695">
    <property type="component" value="Chromosome 1"/>
</dbReference>
<dbReference type="RefSeq" id="WP_166505385.1">
    <property type="nucleotide sequence ID" value="NZ_JAKNTL010000007.1"/>
</dbReference>
<sequence>MKILEKLKYKRSLLSIVISIPLFFAGCTSKTSNSKVLDSQISNHKSNVSQSLDVNSKDVIKATVDRVVDGDTVEIILPNNKEVDTRLLLIDTPETKHPNIGVQKYGPEASEFAKSLLKKGDTVYFELDGKTSTDKYGRYLGYLWYTCPEHKKLEMYNERVVEEGLARVGYIYNQTKHLDALNKTQSEAKSNKLNIWSINGYVTDKGYDMSKINEEESSNTINSNDKNVVYANGGNSKSNSYHKSRTSHGMKGAIKLTEKEALNKGYSPCSKCFK</sequence>
<dbReference type="EMBL" id="LN650648">
    <property type="protein sequence ID" value="CEI72838.1"/>
    <property type="molecule type" value="Genomic_DNA"/>
</dbReference>
<evidence type="ECO:0000259" key="4">
    <source>
        <dbReference type="PROSITE" id="PS50830"/>
    </source>
</evidence>
<dbReference type="PANTHER" id="PTHR12302">
    <property type="entry name" value="EBNA2 BINDING PROTEIN P100"/>
    <property type="match status" value="1"/>
</dbReference>